<dbReference type="Gene3D" id="3.60.130.10">
    <property type="entry name" value="Clavaminate synthase-like"/>
    <property type="match status" value="1"/>
</dbReference>
<dbReference type="EMBL" id="BA000040">
    <property type="protein sequence ID" value="BAC53456.1"/>
    <property type="molecule type" value="Genomic_DNA"/>
</dbReference>
<dbReference type="InParanoid" id="Q89BG3"/>
<keyword evidence="1" id="KW-0560">Oxidoreductase</keyword>
<dbReference type="KEGG" id="bja:blr8191"/>
<dbReference type="InterPro" id="IPR042098">
    <property type="entry name" value="TauD-like_sf"/>
</dbReference>
<dbReference type="OrthoDB" id="480112at2"/>
<keyword evidence="3" id="KW-1185">Reference proteome</keyword>
<proteinExistence type="predicted"/>
<evidence type="ECO:0000256" key="1">
    <source>
        <dbReference type="ARBA" id="ARBA00023002"/>
    </source>
</evidence>
<protein>
    <submittedName>
        <fullName evidence="2">Blr8191 protein</fullName>
    </submittedName>
</protein>
<evidence type="ECO:0000313" key="2">
    <source>
        <dbReference type="EMBL" id="BAC53456.1"/>
    </source>
</evidence>
<reference evidence="3" key="1">
    <citation type="journal article" date="2002" name="DNA Res.">
        <title>Complete genomic sequence of nitrogen-fixing symbiotic bacterium Bradyrhizobium japonicum USDA110.</title>
        <authorList>
            <person name="Kaneko T."/>
            <person name="Nakamura Y."/>
            <person name="Sato S."/>
            <person name="Minamisawa K."/>
            <person name="Uchiumi T."/>
            <person name="Sasamoto S."/>
            <person name="Watanabe A."/>
            <person name="Idesawa K."/>
            <person name="Iriguchi M."/>
            <person name="Kawashima K."/>
            <person name="Kohara M."/>
            <person name="Matsumoto M."/>
            <person name="Shimpo S."/>
            <person name="Tsuruoka H."/>
            <person name="Wada T."/>
            <person name="Yamada M."/>
            <person name="Tabata S."/>
        </authorList>
    </citation>
    <scope>NUCLEOTIDE SEQUENCE [LARGE SCALE GENOMIC DNA]</scope>
    <source>
        <strain evidence="3">JCM 10833 / BCRC 13528 / IAM 13628 / NBRC 14792 / USDA 110</strain>
    </source>
</reference>
<name>Q89BG3_BRADU</name>
<organism evidence="2 3">
    <name type="scientific">Bradyrhizobium diazoefficiens (strain JCM 10833 / BCRC 13528 / IAM 13628 / NBRC 14792 / USDA 110)</name>
    <dbReference type="NCBI Taxonomy" id="224911"/>
    <lineage>
        <taxon>Bacteria</taxon>
        <taxon>Pseudomonadati</taxon>
        <taxon>Pseudomonadota</taxon>
        <taxon>Alphaproteobacteria</taxon>
        <taxon>Hyphomicrobiales</taxon>
        <taxon>Nitrobacteraceae</taxon>
        <taxon>Bradyrhizobium</taxon>
    </lineage>
</organism>
<accession>Q89BG3</accession>
<dbReference type="HOGENOM" id="CLU_1105453_0_0_5"/>
<dbReference type="EnsemblBacteria" id="BAC53456">
    <property type="protein sequence ID" value="BAC53456"/>
    <property type="gene ID" value="BAC53456"/>
</dbReference>
<evidence type="ECO:0000313" key="3">
    <source>
        <dbReference type="Proteomes" id="UP000002526"/>
    </source>
</evidence>
<dbReference type="GO" id="GO:0016706">
    <property type="term" value="F:2-oxoglutarate-dependent dioxygenase activity"/>
    <property type="evidence" value="ECO:0007669"/>
    <property type="project" value="UniProtKB-ARBA"/>
</dbReference>
<dbReference type="Proteomes" id="UP000002526">
    <property type="component" value="Chromosome"/>
</dbReference>
<dbReference type="AlphaFoldDB" id="Q89BG3"/>
<sequence length="251" mass="27027">MNKTQIHSFVLPDAAKAFLQKELAPIKYPATAYGSYLAQISAVRSKIAVALTDILPFLSEQVPPSARPAAIEITNLPVDANIDRPPSNGAKLKHIPKASYLSENLLVLFAGLFGTPFSMSFESESLVNNVIPLPSAKSDFSALSSSSDLSFHIENAALRFHDNGRDCAPMALFFTGVVRRGCLALADALHLRGVERIMLPATLTLLLRADLRSAAEREDEGVLEHSSTFDLAADIADDRTPPTGISSYAYG</sequence>
<dbReference type="eggNOG" id="ENOG5033WZ8">
    <property type="taxonomic scope" value="Bacteria"/>
</dbReference>
<gene>
    <name evidence="2" type="ordered locus">blr8191</name>
</gene>